<dbReference type="MGI" id="MGI:2685897">
    <property type="gene designation" value="A330070K13Rik"/>
</dbReference>
<reference evidence="1" key="8">
    <citation type="journal article" date="2005" name="Science">
        <title>Antisense Transcription in the Mammalian Transcriptome.</title>
        <authorList>
            <consortium name="RIKEN Genome Exploration Research Group and Genome Science Group (Genome Network Project Core Group) and the FANTOM Consortium"/>
        </authorList>
    </citation>
    <scope>NUCLEOTIDE SEQUENCE</scope>
    <source>
        <strain evidence="1">C57BL/6J</strain>
        <tissue evidence="1">Spinal cord</tissue>
    </source>
</reference>
<proteinExistence type="evidence at transcript level"/>
<gene>
    <name evidence="2" type="primary">A330070K13Rik</name>
</gene>
<dbReference type="PaxDb" id="10090-ENSMUSP00000067580"/>
<dbReference type="EMBL" id="AK039605">
    <property type="protein sequence ID" value="BAC30397.1"/>
    <property type="molecule type" value="mRNA"/>
</dbReference>
<reference evidence="1" key="1">
    <citation type="journal article" date="1999" name="Methods Enzymol.">
        <title>High-efficiency full-length cDNA cloning.</title>
        <authorList>
            <person name="Carninci P."/>
            <person name="Hayashizaki Y."/>
        </authorList>
    </citation>
    <scope>NUCLEOTIDE SEQUENCE</scope>
    <source>
        <strain evidence="1">C57BL/6J</strain>
        <tissue evidence="1">Spinal cord</tissue>
    </source>
</reference>
<reference evidence="1" key="2">
    <citation type="journal article" date="2000" name="Genome Res.">
        <title>Normalization and subtraction of cap-trapper-selected cDNAs to prepare full-length cDNA libraries for rapid discovery of new genes.</title>
        <authorList>
            <person name="Carninci P."/>
            <person name="Shibata Y."/>
            <person name="Hayatsu N."/>
            <person name="Sugahara Y."/>
            <person name="Shibata K."/>
            <person name="Itoh M."/>
            <person name="Konno H."/>
            <person name="Okazaki Y."/>
            <person name="Muramatsu M."/>
            <person name="Hayashizaki Y."/>
        </authorList>
    </citation>
    <scope>NUCLEOTIDE SEQUENCE</scope>
    <source>
        <strain evidence="1">C57BL/6J</strain>
        <tissue evidence="1">Spinal cord</tissue>
    </source>
</reference>
<dbReference type="GeneID" id="381673"/>
<reference evidence="1" key="7">
    <citation type="journal article" date="2005" name="Science">
        <title>The Transcriptional Landscape of the Mammalian Genome.</title>
        <authorList>
            <consortium name="The FANTOM Consortium"/>
            <consortium name="Riken Genome Exploration Research Group and Genome Science Group (Genome Network Project Core Group)"/>
        </authorList>
    </citation>
    <scope>NUCLEOTIDE SEQUENCE</scope>
    <source>
        <strain evidence="1">C57BL/6J</strain>
        <tissue evidence="1">Spinal cord</tissue>
    </source>
</reference>
<dbReference type="KEGG" id="mmu:381673"/>
<dbReference type="RefSeq" id="NP_941067.1">
    <property type="nucleotide sequence ID" value="NM_198665.2"/>
</dbReference>
<dbReference type="AGR" id="MGI:2685897"/>
<dbReference type="VEuPathDB" id="HostDB:ENSMUSG00000052014"/>
<organism evidence="1">
    <name type="scientific">Mus musculus</name>
    <name type="common">Mouse</name>
    <dbReference type="NCBI Taxonomy" id="10090"/>
    <lineage>
        <taxon>Eukaryota</taxon>
        <taxon>Metazoa</taxon>
        <taxon>Chordata</taxon>
        <taxon>Craniata</taxon>
        <taxon>Vertebrata</taxon>
        <taxon>Euteleostomi</taxon>
        <taxon>Mammalia</taxon>
        <taxon>Eutheria</taxon>
        <taxon>Euarchontoglires</taxon>
        <taxon>Glires</taxon>
        <taxon>Rodentia</taxon>
        <taxon>Myomorpha</taxon>
        <taxon>Muroidea</taxon>
        <taxon>Muridae</taxon>
        <taxon>Murinae</taxon>
        <taxon>Mus</taxon>
        <taxon>Mus</taxon>
    </lineage>
</organism>
<dbReference type="BioGRID-ORCS" id="381673">
    <property type="hits" value="2 hits in 61 CRISPR screens"/>
</dbReference>
<dbReference type="HOGENOM" id="CLU_2108219_0_0_1"/>
<reference evidence="1" key="3">
    <citation type="journal article" date="2000" name="Genome Res.">
        <title>RIKEN integrated sequence analysis (RISA) system--384-format sequencing pipeline with 384 multicapillary sequencer.</title>
        <authorList>
            <person name="Shibata K."/>
            <person name="Itoh M."/>
            <person name="Aizawa K."/>
            <person name="Nagaoka S."/>
            <person name="Sasaki N."/>
            <person name="Carninci P."/>
            <person name="Konno H."/>
            <person name="Akiyama J."/>
            <person name="Nishi K."/>
            <person name="Kitsunai T."/>
            <person name="Tashiro H."/>
            <person name="Itoh M."/>
            <person name="Sumi N."/>
            <person name="Ishii Y."/>
            <person name="Nakamura S."/>
            <person name="Hazama M."/>
            <person name="Nishine T."/>
            <person name="Harada A."/>
            <person name="Yamamoto R."/>
            <person name="Matsumoto H."/>
            <person name="Sakaguchi S."/>
            <person name="Ikegami T."/>
            <person name="Kashiwagi K."/>
            <person name="Fujiwake S."/>
            <person name="Inoue K."/>
            <person name="Togawa Y."/>
            <person name="Izawa M."/>
            <person name="Ohara E."/>
            <person name="Watahiki M."/>
            <person name="Yoneda Y."/>
            <person name="Ishikawa T."/>
            <person name="Ozawa K."/>
            <person name="Tanaka T."/>
            <person name="Matsuura S."/>
            <person name="Kawai J."/>
            <person name="Okazaki Y."/>
            <person name="Muramatsu M."/>
            <person name="Inoue Y."/>
            <person name="Kira A."/>
            <person name="Hayashizaki Y."/>
        </authorList>
    </citation>
    <scope>NUCLEOTIDE SEQUENCE</scope>
    <source>
        <strain evidence="1">C57BL/6J</strain>
        <tissue evidence="1">Spinal cord</tissue>
    </source>
</reference>
<dbReference type="AlphaFoldDB" id="Q8CA53"/>
<evidence type="ECO:0000313" key="1">
    <source>
        <dbReference type="EMBL" id="BAC30397.1"/>
    </source>
</evidence>
<reference evidence="1" key="6">
    <citation type="journal article" date="2002" name="Nature">
        <title>Analysis of the mouse transcriptome based on functional annotation of 60,770 full-length cDNAs.</title>
        <authorList>
            <consortium name="The FANTOM Consortium and the RIKEN Genome Exploration Research Group Phase I and II Team"/>
        </authorList>
    </citation>
    <scope>NUCLEOTIDE SEQUENCE</scope>
    <source>
        <strain evidence="1">C57BL/6J</strain>
        <tissue evidence="1">Spinal cord</tissue>
    </source>
</reference>
<dbReference type="RNAct" id="Q8CA53">
    <property type="molecule type" value="protein"/>
</dbReference>
<sequence>MEPGGQEMGLCLCRVSWDLRLGNWTTVPSTAHAKRKRAGLPHVRENCTSEPLRVECQPLKDPWVGTLLRGLTTPPSPSWASSCHHLGTTDSSTRKPPDLQPQTRAASLVQPIGSW</sequence>
<accession>Q8CA53</accession>
<dbReference type="UCSC" id="uc008zun.1">
    <property type="organism name" value="mouse"/>
</dbReference>
<name>Q8CA53_MOUSE</name>
<protein>
    <submittedName>
        <fullName evidence="1">Uncharacterized protein</fullName>
    </submittedName>
</protein>
<reference evidence="1" key="5">
    <citation type="submission" date="2001-07" db="EMBL/GenBank/DDBJ databases">
        <authorList>
            <person name="Adachi J."/>
            <person name="Aizawa K."/>
            <person name="Akimura T."/>
            <person name="Arakawa T."/>
            <person name="Bono H."/>
            <person name="Carninci P."/>
            <person name="Fukuda S."/>
            <person name="Furuno M."/>
            <person name="Hanagaki T."/>
            <person name="Hara A."/>
            <person name="Hashizume W."/>
            <person name="Hayashida K."/>
            <person name="Hayatsu N."/>
            <person name="Hiramoto K."/>
            <person name="Hiraoka T."/>
            <person name="Hirozane T."/>
            <person name="Hori F."/>
            <person name="Imotani K."/>
            <person name="Ishii Y."/>
            <person name="Itoh M."/>
            <person name="Kagawa I."/>
            <person name="Kasukawa T."/>
            <person name="Katoh H."/>
            <person name="Kawai J."/>
            <person name="Kojima Y."/>
            <person name="Kondo S."/>
            <person name="Konno H."/>
            <person name="Kouda M."/>
            <person name="Koya S."/>
            <person name="Kurihara C."/>
            <person name="Matsuyama T."/>
            <person name="Miyazaki A."/>
            <person name="Murata M."/>
            <person name="Nakamura M."/>
            <person name="Nishi K."/>
            <person name="Nomura K."/>
            <person name="Numazaki R."/>
            <person name="Ohno M."/>
            <person name="Ohsato N."/>
            <person name="Okazaki Y."/>
            <person name="Saito R."/>
            <person name="Saitoh H."/>
            <person name="Sakai C."/>
            <person name="Sakai K."/>
            <person name="Sakazume N."/>
            <person name="Sano H."/>
            <person name="Sasaki D."/>
            <person name="Shibata K."/>
            <person name="Shinagawa A."/>
            <person name="Shiraki T."/>
            <person name="Sogabe Y."/>
            <person name="Tagami M."/>
            <person name="Tagawa A."/>
            <person name="Takahashi F."/>
            <person name="Takaku-Akahira S."/>
            <person name="Takeda Y."/>
            <person name="Tanaka T."/>
            <person name="Tomaru A."/>
            <person name="Toya T."/>
            <person name="Yasunishi A."/>
            <person name="Muramatsu M."/>
            <person name="Hayashizaki Y."/>
        </authorList>
    </citation>
    <scope>NUCLEOTIDE SEQUENCE</scope>
    <source>
        <strain evidence="1">C57BL/6J</strain>
        <tissue evidence="1">Spinal cord</tissue>
    </source>
</reference>
<evidence type="ECO:0000313" key="2">
    <source>
        <dbReference type="MGI" id="MGI:2685897"/>
    </source>
</evidence>
<reference evidence="1" key="4">
    <citation type="journal article" date="2001" name="Nature">
        <title>Functional annotation of a full-length mouse cDNA collection.</title>
        <authorList>
            <consortium name="The RIKEN Genome Exploration Research Group Phase II Team and the FANTOM Consortium"/>
        </authorList>
    </citation>
    <scope>NUCLEOTIDE SEQUENCE</scope>
    <source>
        <strain evidence="1">C57BL/6J</strain>
        <tissue evidence="1">Spinal cord</tissue>
    </source>
</reference>
<dbReference type="Bgee" id="ENSMUSG00000052014">
    <property type="expression patterns" value="Expressed in spermatid and 16 other cell types or tissues"/>
</dbReference>